<organism evidence="5">
    <name type="scientific">marine metagenome</name>
    <dbReference type="NCBI Taxonomy" id="408172"/>
    <lineage>
        <taxon>unclassified sequences</taxon>
        <taxon>metagenomes</taxon>
        <taxon>ecological metagenomes</taxon>
    </lineage>
</organism>
<dbReference type="InterPro" id="IPR050766">
    <property type="entry name" value="Bact_Lucif_Oxidored"/>
</dbReference>
<dbReference type="Gene3D" id="3.20.20.30">
    <property type="entry name" value="Luciferase-like domain"/>
    <property type="match status" value="1"/>
</dbReference>
<keyword evidence="3" id="KW-0503">Monooxygenase</keyword>
<gene>
    <name evidence="5" type="ORF">METZ01_LOCUS62212</name>
</gene>
<sequence length="364" mass="41273">MPFHPPDKELAQCHDEDMELLIESDKLGIDEFWVGEHHTLSWEPIVSPEMFIAAGFRQTEQIRIGPAPLLLNFHHPAQVANRLSFLDHFSHGRLNIAFGHGGAPSDFELYDLQSSEMQKMSEEAMGMILEMWEKEPPYEITGNYWNIVLKSSDEDIGYGKIQKPLQTPYPPISVPITGYNSNSAKIAAKYGFSPFSHSITSLPVLKDNWRTYSRSRRLVNAEPDRSNWKLARTIFIADSDEEAIKKARNNSIVKAYKYLASAIKKGPGLAIMKSDPNEPDSEITEDYLINELVIAGSVETVIGRLQEISEYLGPFGTLINMSFDWIDESDKRDWLNSMALFQNEVIPKLSSRINQLIASENSYD</sequence>
<dbReference type="GO" id="GO:0004497">
    <property type="term" value="F:monooxygenase activity"/>
    <property type="evidence" value="ECO:0007669"/>
    <property type="project" value="UniProtKB-KW"/>
</dbReference>
<dbReference type="SUPFAM" id="SSF51679">
    <property type="entry name" value="Bacterial luciferase-like"/>
    <property type="match status" value="1"/>
</dbReference>
<dbReference type="GO" id="GO:0005829">
    <property type="term" value="C:cytosol"/>
    <property type="evidence" value="ECO:0007669"/>
    <property type="project" value="TreeGrafter"/>
</dbReference>
<keyword evidence="1" id="KW-0285">Flavoprotein</keyword>
<protein>
    <recommendedName>
        <fullName evidence="4">Luciferase-like domain-containing protein</fullName>
    </recommendedName>
</protein>
<dbReference type="EMBL" id="UINC01003801">
    <property type="protein sequence ID" value="SVA09358.1"/>
    <property type="molecule type" value="Genomic_DNA"/>
</dbReference>
<dbReference type="PANTHER" id="PTHR30137">
    <property type="entry name" value="LUCIFERASE-LIKE MONOOXYGENASE"/>
    <property type="match status" value="1"/>
</dbReference>
<proteinExistence type="predicted"/>
<name>A0A381T1D7_9ZZZZ</name>
<evidence type="ECO:0000313" key="5">
    <source>
        <dbReference type="EMBL" id="SVA09358.1"/>
    </source>
</evidence>
<evidence type="ECO:0000259" key="4">
    <source>
        <dbReference type="Pfam" id="PF00296"/>
    </source>
</evidence>
<keyword evidence="2" id="KW-0560">Oxidoreductase</keyword>
<dbReference type="InterPro" id="IPR036661">
    <property type="entry name" value="Luciferase-like_sf"/>
</dbReference>
<dbReference type="Pfam" id="PF00296">
    <property type="entry name" value="Bac_luciferase"/>
    <property type="match status" value="1"/>
</dbReference>
<accession>A0A381T1D7</accession>
<dbReference type="GO" id="GO:0016705">
    <property type="term" value="F:oxidoreductase activity, acting on paired donors, with incorporation or reduction of molecular oxygen"/>
    <property type="evidence" value="ECO:0007669"/>
    <property type="project" value="InterPro"/>
</dbReference>
<evidence type="ECO:0000256" key="3">
    <source>
        <dbReference type="ARBA" id="ARBA00023033"/>
    </source>
</evidence>
<dbReference type="AlphaFoldDB" id="A0A381T1D7"/>
<dbReference type="PANTHER" id="PTHR30137:SF16">
    <property type="entry name" value="BLL0895 PROTEIN"/>
    <property type="match status" value="1"/>
</dbReference>
<reference evidence="5" key="1">
    <citation type="submission" date="2018-05" db="EMBL/GenBank/DDBJ databases">
        <authorList>
            <person name="Lanie J.A."/>
            <person name="Ng W.-L."/>
            <person name="Kazmierczak K.M."/>
            <person name="Andrzejewski T.M."/>
            <person name="Davidsen T.M."/>
            <person name="Wayne K.J."/>
            <person name="Tettelin H."/>
            <person name="Glass J.I."/>
            <person name="Rusch D."/>
            <person name="Podicherti R."/>
            <person name="Tsui H.-C.T."/>
            <person name="Winkler M.E."/>
        </authorList>
    </citation>
    <scope>NUCLEOTIDE SEQUENCE</scope>
</reference>
<feature type="domain" description="Luciferase-like" evidence="4">
    <location>
        <begin position="22"/>
        <end position="309"/>
    </location>
</feature>
<dbReference type="InterPro" id="IPR011251">
    <property type="entry name" value="Luciferase-like_dom"/>
</dbReference>
<evidence type="ECO:0000256" key="2">
    <source>
        <dbReference type="ARBA" id="ARBA00023002"/>
    </source>
</evidence>
<evidence type="ECO:0000256" key="1">
    <source>
        <dbReference type="ARBA" id="ARBA00022630"/>
    </source>
</evidence>